<protein>
    <submittedName>
        <fullName evidence="1">Uncharacterized protein</fullName>
    </submittedName>
</protein>
<dbReference type="AlphaFoldDB" id="K2H1V7"/>
<accession>K2H1V7</accession>
<name>K2H1V7_9BACT</name>
<reference evidence="1" key="1">
    <citation type="journal article" date="2012" name="Science">
        <title>Fermentation, hydrogen, and sulfur metabolism in multiple uncultivated bacterial phyla.</title>
        <authorList>
            <person name="Wrighton K.C."/>
            <person name="Thomas B.C."/>
            <person name="Sharon I."/>
            <person name="Miller C.S."/>
            <person name="Castelle C.J."/>
            <person name="VerBerkmoes N.C."/>
            <person name="Wilkins M.J."/>
            <person name="Hettich R.L."/>
            <person name="Lipton M.S."/>
            <person name="Williams K.H."/>
            <person name="Long P.E."/>
            <person name="Banfield J.F."/>
        </authorList>
    </citation>
    <scope>NUCLEOTIDE SEQUENCE [LARGE SCALE GENOMIC DNA]</scope>
</reference>
<proteinExistence type="predicted"/>
<gene>
    <name evidence="1" type="ORF">ACD_2C00091G0016</name>
</gene>
<sequence length="501" mass="60939">MVFYLFMGKLNIWQKKIADRRKKSSWNDFVMEIMSWDTLVLQKNGWLISRYPETDRISWVQSMLLFDAERESFTDRWLNYDFSWSFFDNFIPLYKSIKLPSTINIGSENCDFSEISIFVKNSYLSFTVVSWCENVLYSVNIKDNSRNILNSVMVWDSSENVYMSSGILKSSNIFYSQNILNSSDVWFSTNLIWCHDCISCNWLENQSYQINNKQYAKEEYKTKKEELLKNKSWFESLHVKEKVKSWNVWSIKTTWSLNFYSENLNNWVYNYRVTDWKNVVLVWLPTWNKNIYDTYNAGSPIWSDMYWVMAAGWEHIYMCFHNNNWVNNFYSFLLDECSYCLWCVGLKNKKFCILNKQYSEEEWFELSDKIFMQMELDWILWESFPASMNPYFFNDTVASMFNAWLSKDEAAMRWFMWREKELKVDIPENSETVKATELWDYEWFDANWNWQINKEILKKVILWEDGNSYRIVPLEIEFLQKNNLPLPRTHWLERIKLWFNF</sequence>
<evidence type="ECO:0000313" key="1">
    <source>
        <dbReference type="EMBL" id="EKE29830.1"/>
    </source>
</evidence>
<dbReference type="EMBL" id="AMFJ01000091">
    <property type="protein sequence ID" value="EKE29830.1"/>
    <property type="molecule type" value="Genomic_DNA"/>
</dbReference>
<organism evidence="1">
    <name type="scientific">uncultured bacterium</name>
    <name type="common">gcode 4</name>
    <dbReference type="NCBI Taxonomy" id="1234023"/>
    <lineage>
        <taxon>Bacteria</taxon>
        <taxon>environmental samples</taxon>
    </lineage>
</organism>
<comment type="caution">
    <text evidence="1">The sequence shown here is derived from an EMBL/GenBank/DDBJ whole genome shotgun (WGS) entry which is preliminary data.</text>
</comment>